<keyword evidence="2" id="KW-1185">Reference proteome</keyword>
<dbReference type="HOGENOM" id="CLU_2628667_0_0_1"/>
<organism evidence="1 2">
    <name type="scientific">Pseudogymnoascus destructans (strain ATCC MYA-4855 / 20631-21)</name>
    <name type="common">Bat white-nose syndrome fungus</name>
    <name type="synonym">Geomyces destructans</name>
    <dbReference type="NCBI Taxonomy" id="658429"/>
    <lineage>
        <taxon>Eukaryota</taxon>
        <taxon>Fungi</taxon>
        <taxon>Dikarya</taxon>
        <taxon>Ascomycota</taxon>
        <taxon>Pezizomycotina</taxon>
        <taxon>Leotiomycetes</taxon>
        <taxon>Thelebolales</taxon>
        <taxon>Thelebolaceae</taxon>
        <taxon>Pseudogymnoascus</taxon>
    </lineage>
</organism>
<dbReference type="VEuPathDB" id="FungiDB:GMDG_08853"/>
<dbReference type="Pfam" id="PF18906">
    <property type="entry name" value="Phage_tube_2"/>
    <property type="match status" value="1"/>
</dbReference>
<sequence>MALGEGVSARVAYKPYATGVITPNTQAVSTSDPAATGGQILRRVSCSLSLSKDTYQSAEIRGDRQVADFRHGVKRVQG</sequence>
<dbReference type="Proteomes" id="UP000011064">
    <property type="component" value="Unassembled WGS sequence"/>
</dbReference>
<dbReference type="EMBL" id="GL574451">
    <property type="protein sequence ID" value="ELR02840.1"/>
    <property type="molecule type" value="Genomic_DNA"/>
</dbReference>
<proteinExistence type="predicted"/>
<dbReference type="InParanoid" id="L8FPC9"/>
<evidence type="ECO:0000313" key="1">
    <source>
        <dbReference type="EMBL" id="ELR02840.1"/>
    </source>
</evidence>
<feature type="non-terminal residue" evidence="1">
    <location>
        <position position="78"/>
    </location>
</feature>
<evidence type="ECO:0000313" key="2">
    <source>
        <dbReference type="Proteomes" id="UP000011064"/>
    </source>
</evidence>
<name>L8FPC9_PSED2</name>
<dbReference type="AlphaFoldDB" id="L8FPC9"/>
<protein>
    <submittedName>
        <fullName evidence="1">Uncharacterized protein</fullName>
    </submittedName>
</protein>
<dbReference type="InterPro" id="IPR044000">
    <property type="entry name" value="Phage_tube_2"/>
</dbReference>
<reference evidence="2" key="1">
    <citation type="submission" date="2010-09" db="EMBL/GenBank/DDBJ databases">
        <title>The genome sequence of Geomyces destructans 20631-21.</title>
        <authorList>
            <consortium name="The Broad Institute Genome Sequencing Platform"/>
            <person name="Cuomo C.A."/>
            <person name="Blehert D.S."/>
            <person name="Lorch J.M."/>
            <person name="Young S.K."/>
            <person name="Zeng Q."/>
            <person name="Gargeya S."/>
            <person name="Fitzgerald M."/>
            <person name="Haas B."/>
            <person name="Abouelleil A."/>
            <person name="Alvarado L."/>
            <person name="Arachchi H.M."/>
            <person name="Berlin A."/>
            <person name="Brown A."/>
            <person name="Chapman S.B."/>
            <person name="Chen Z."/>
            <person name="Dunbar C."/>
            <person name="Freedman E."/>
            <person name="Gearin G."/>
            <person name="Gellesch M."/>
            <person name="Goldberg J."/>
            <person name="Griggs A."/>
            <person name="Gujja S."/>
            <person name="Heiman D."/>
            <person name="Howarth C."/>
            <person name="Larson L."/>
            <person name="Lui A."/>
            <person name="MacDonald P.J.P."/>
            <person name="Montmayeur A."/>
            <person name="Murphy C."/>
            <person name="Neiman D."/>
            <person name="Pearson M."/>
            <person name="Priest M."/>
            <person name="Roberts A."/>
            <person name="Saif S."/>
            <person name="Shea T."/>
            <person name="Shenoy N."/>
            <person name="Sisk P."/>
            <person name="Stolte C."/>
            <person name="Sykes S."/>
            <person name="Wortman J."/>
            <person name="Nusbaum C."/>
            <person name="Birren B."/>
        </authorList>
    </citation>
    <scope>NUCLEOTIDE SEQUENCE [LARGE SCALE GENOMIC DNA]</scope>
    <source>
        <strain evidence="2">ATCC MYA-4855 / 20631-21</strain>
    </source>
</reference>
<gene>
    <name evidence="1" type="ORF">GMDG_08853</name>
</gene>
<accession>L8FPC9</accession>